<accession>A0AA86T4E0</accession>
<comment type="similarity">
    <text evidence="3">Belongs to the pectinesterase family.</text>
</comment>
<evidence type="ECO:0000313" key="10">
    <source>
        <dbReference type="Proteomes" id="UP001189624"/>
    </source>
</evidence>
<evidence type="ECO:0000256" key="7">
    <source>
        <dbReference type="ARBA" id="ARBA00023085"/>
    </source>
</evidence>
<dbReference type="Gene3D" id="2.160.20.10">
    <property type="entry name" value="Single-stranded right-handed beta-helix, Pectin lyase-like"/>
    <property type="match status" value="2"/>
</dbReference>
<dbReference type="Gramene" id="rna-AYBTSS11_LOCUS23451">
    <property type="protein sequence ID" value="CAJ1971450.1"/>
    <property type="gene ID" value="gene-AYBTSS11_LOCUS23451"/>
</dbReference>
<keyword evidence="7" id="KW-0063">Aspartyl esterase</keyword>
<dbReference type="GO" id="GO:0030599">
    <property type="term" value="F:pectinesterase activity"/>
    <property type="evidence" value="ECO:0007669"/>
    <property type="project" value="UniProtKB-EC"/>
</dbReference>
<comment type="pathway">
    <text evidence="2">Glycan metabolism; pectin degradation; 2-dehydro-3-deoxy-D-gluconate from pectin: step 1/5.</text>
</comment>
<dbReference type="InterPro" id="IPR000070">
    <property type="entry name" value="Pectinesterase_cat"/>
</dbReference>
<proteinExistence type="inferred from homology"/>
<evidence type="ECO:0000256" key="3">
    <source>
        <dbReference type="ARBA" id="ARBA00008891"/>
    </source>
</evidence>
<dbReference type="Proteomes" id="UP001189624">
    <property type="component" value="Chromosome 8"/>
</dbReference>
<keyword evidence="6" id="KW-0378">Hydrolase</keyword>
<evidence type="ECO:0000259" key="8">
    <source>
        <dbReference type="Pfam" id="PF01095"/>
    </source>
</evidence>
<evidence type="ECO:0000256" key="1">
    <source>
        <dbReference type="ARBA" id="ARBA00004191"/>
    </source>
</evidence>
<evidence type="ECO:0000256" key="4">
    <source>
        <dbReference type="ARBA" id="ARBA00013229"/>
    </source>
</evidence>
<dbReference type="Pfam" id="PF01095">
    <property type="entry name" value="Pectinesterase"/>
    <property type="match status" value="1"/>
</dbReference>
<name>A0AA86T4E0_9FABA</name>
<dbReference type="EC" id="3.1.1.11" evidence="4"/>
<dbReference type="InterPro" id="IPR012334">
    <property type="entry name" value="Pectin_lyas_fold"/>
</dbReference>
<reference evidence="9" key="1">
    <citation type="submission" date="2023-10" db="EMBL/GenBank/DDBJ databases">
        <authorList>
            <person name="Domelevo Entfellner J.-B."/>
        </authorList>
    </citation>
    <scope>NUCLEOTIDE SEQUENCE</scope>
</reference>
<dbReference type="GO" id="GO:0045490">
    <property type="term" value="P:pectin catabolic process"/>
    <property type="evidence" value="ECO:0007669"/>
    <property type="project" value="TreeGrafter"/>
</dbReference>
<evidence type="ECO:0000256" key="5">
    <source>
        <dbReference type="ARBA" id="ARBA00022512"/>
    </source>
</evidence>
<dbReference type="SUPFAM" id="SSF51126">
    <property type="entry name" value="Pectin lyase-like"/>
    <property type="match status" value="1"/>
</dbReference>
<keyword evidence="5" id="KW-0134">Cell wall</keyword>
<evidence type="ECO:0000313" key="9">
    <source>
        <dbReference type="EMBL" id="CAJ1971450.1"/>
    </source>
</evidence>
<feature type="domain" description="Pectinesterase catalytic" evidence="8">
    <location>
        <begin position="115"/>
        <end position="255"/>
    </location>
</feature>
<dbReference type="EMBL" id="OY731405">
    <property type="protein sequence ID" value="CAJ1971450.1"/>
    <property type="molecule type" value="Genomic_DNA"/>
</dbReference>
<dbReference type="PANTHER" id="PTHR31321:SF120">
    <property type="entry name" value="PECTINESTERASE 52-RELATED"/>
    <property type="match status" value="1"/>
</dbReference>
<dbReference type="PANTHER" id="PTHR31321">
    <property type="entry name" value="ACYL-COA THIOESTER HYDROLASE YBHC-RELATED"/>
    <property type="match status" value="1"/>
</dbReference>
<keyword evidence="5" id="KW-0964">Secreted</keyword>
<sequence length="266" mass="29224">MLLISCCFFCLSKAIDCGGKNISQTIIVGHRAADFKTIQEAIDSVDTDNDKWVKIHIQAGLYVEMVTIPIEKACIILEGEGSEKTYMSYGDHGSINYNATFTSFASYVIATGITFKGEVDFIYGAAQSFYENCWINALGRYPNLPGFVTAQGRDSADDPGGFVFEGGSITGNGKVNLGRAWRPYSRVIFHKTYFSSIITPQGWDAWNAAGNESRTTYAEVDCKGPGADTSKRVPWMKSLNASELDHFSFASFINKDGWIDNLPSIS</sequence>
<gene>
    <name evidence="9" type="ORF">AYBTSS11_LOCUS23451</name>
</gene>
<dbReference type="AlphaFoldDB" id="A0AA86T4E0"/>
<dbReference type="GO" id="GO:0042545">
    <property type="term" value="P:cell wall modification"/>
    <property type="evidence" value="ECO:0007669"/>
    <property type="project" value="InterPro"/>
</dbReference>
<evidence type="ECO:0000256" key="2">
    <source>
        <dbReference type="ARBA" id="ARBA00005184"/>
    </source>
</evidence>
<evidence type="ECO:0000256" key="6">
    <source>
        <dbReference type="ARBA" id="ARBA00022801"/>
    </source>
</evidence>
<organism evidence="9 10">
    <name type="scientific">Sphenostylis stenocarpa</name>
    <dbReference type="NCBI Taxonomy" id="92480"/>
    <lineage>
        <taxon>Eukaryota</taxon>
        <taxon>Viridiplantae</taxon>
        <taxon>Streptophyta</taxon>
        <taxon>Embryophyta</taxon>
        <taxon>Tracheophyta</taxon>
        <taxon>Spermatophyta</taxon>
        <taxon>Magnoliopsida</taxon>
        <taxon>eudicotyledons</taxon>
        <taxon>Gunneridae</taxon>
        <taxon>Pentapetalae</taxon>
        <taxon>rosids</taxon>
        <taxon>fabids</taxon>
        <taxon>Fabales</taxon>
        <taxon>Fabaceae</taxon>
        <taxon>Papilionoideae</taxon>
        <taxon>50 kb inversion clade</taxon>
        <taxon>NPAAA clade</taxon>
        <taxon>indigoferoid/millettioid clade</taxon>
        <taxon>Phaseoleae</taxon>
        <taxon>Sphenostylis</taxon>
    </lineage>
</organism>
<keyword evidence="10" id="KW-1185">Reference proteome</keyword>
<protein>
    <recommendedName>
        <fullName evidence="4">pectinesterase</fullName>
        <ecNumber evidence="4">3.1.1.11</ecNumber>
    </recommendedName>
</protein>
<comment type="subcellular location">
    <subcellularLocation>
        <location evidence="1">Secreted</location>
        <location evidence="1">Cell wall</location>
    </subcellularLocation>
</comment>
<dbReference type="InterPro" id="IPR011050">
    <property type="entry name" value="Pectin_lyase_fold/virulence"/>
</dbReference>